<feature type="chain" id="PRO_5014410942" evidence="2">
    <location>
        <begin position="23"/>
        <end position="499"/>
    </location>
</feature>
<feature type="compositionally biased region" description="Gly residues" evidence="1">
    <location>
        <begin position="233"/>
        <end position="244"/>
    </location>
</feature>
<dbReference type="EMBL" id="NKHZ01000011">
    <property type="protein sequence ID" value="PNS21591.1"/>
    <property type="molecule type" value="Genomic_DNA"/>
</dbReference>
<feature type="compositionally biased region" description="Polar residues" evidence="1">
    <location>
        <begin position="460"/>
        <end position="471"/>
    </location>
</feature>
<reference evidence="3 4" key="1">
    <citation type="submission" date="2017-06" db="EMBL/GenBank/DDBJ databases">
        <title>Draft genome sequence of a variant of Elsinoe murrayae.</title>
        <authorList>
            <person name="Cheng Q."/>
        </authorList>
    </citation>
    <scope>NUCLEOTIDE SEQUENCE [LARGE SCALE GENOMIC DNA]</scope>
    <source>
        <strain evidence="3 4">CQ-2017a</strain>
    </source>
</reference>
<gene>
    <name evidence="3" type="ORF">CAC42_950</name>
</gene>
<feature type="signal peptide" evidence="2">
    <location>
        <begin position="1"/>
        <end position="22"/>
    </location>
</feature>
<dbReference type="STRING" id="2082308.A0A2K1R2S9"/>
<evidence type="ECO:0000313" key="3">
    <source>
        <dbReference type="EMBL" id="PNS21591.1"/>
    </source>
</evidence>
<name>A0A2K1R2S9_9PEZI</name>
<feature type="region of interest" description="Disordered" evidence="1">
    <location>
        <begin position="289"/>
        <end position="409"/>
    </location>
</feature>
<organism evidence="3 4">
    <name type="scientific">Sphaceloma murrayae</name>
    <dbReference type="NCBI Taxonomy" id="2082308"/>
    <lineage>
        <taxon>Eukaryota</taxon>
        <taxon>Fungi</taxon>
        <taxon>Dikarya</taxon>
        <taxon>Ascomycota</taxon>
        <taxon>Pezizomycotina</taxon>
        <taxon>Dothideomycetes</taxon>
        <taxon>Dothideomycetidae</taxon>
        <taxon>Myriangiales</taxon>
        <taxon>Elsinoaceae</taxon>
        <taxon>Sphaceloma</taxon>
    </lineage>
</organism>
<dbReference type="Proteomes" id="UP000243797">
    <property type="component" value="Unassembled WGS sequence"/>
</dbReference>
<proteinExistence type="predicted"/>
<feature type="compositionally biased region" description="Polar residues" evidence="1">
    <location>
        <begin position="367"/>
        <end position="384"/>
    </location>
</feature>
<evidence type="ECO:0000313" key="4">
    <source>
        <dbReference type="Proteomes" id="UP000243797"/>
    </source>
</evidence>
<dbReference type="AlphaFoldDB" id="A0A2K1R2S9"/>
<comment type="caution">
    <text evidence="3">The sequence shown here is derived from an EMBL/GenBank/DDBJ whole genome shotgun (WGS) entry which is preliminary data.</text>
</comment>
<accession>A0A2K1R2S9</accession>
<evidence type="ECO:0000256" key="2">
    <source>
        <dbReference type="SAM" id="SignalP"/>
    </source>
</evidence>
<keyword evidence="4" id="KW-1185">Reference proteome</keyword>
<feature type="compositionally biased region" description="Low complexity" evidence="1">
    <location>
        <begin position="223"/>
        <end position="232"/>
    </location>
</feature>
<protein>
    <submittedName>
        <fullName evidence="3">Uncharacterized protein</fullName>
    </submittedName>
</protein>
<keyword evidence="2" id="KW-0732">Signal</keyword>
<dbReference type="OrthoDB" id="10409052at2759"/>
<feature type="region of interest" description="Disordered" evidence="1">
    <location>
        <begin position="138"/>
        <end position="274"/>
    </location>
</feature>
<sequence>MAPSTSSLRFLPLLLFLGPTLALSPAHRPAITPAPVLIPRTAPDIPIPPSDNNDNNNDTFPSLIAQIQASLSHESNSLPTPVISSILDSLQSQLQTQFTALPSGAVESIIAEAVRDPVGAVGKVASAFGAGATAMATATGTGASSGKGIMETWPQLYTSDGPKGPEGDRPGFGEENADSNGVYLEEGDCGNQGEDEGEGNDALPTPTPTPSPSSSGVQGSFAGTPTAETGTGELTGGSGVGVVDGQGDDEMNTTTPDGAPGGLRGGPAEENCAPPETVTVTVTSGAGAATPTAVVGDRPDKLDGLGQISGTPGSVTGSNTTIPDDELSVADDVNSDQIQEGGSSSGLNGFEGTNSTSDLTTPDDAGVNSNLDDLTGSESNSTSPDETDILGDPFSNPVDSPGFPPSFTGLSGSVTGASAASPTGFVGVGNAGGPFNIGNGTAATLTPSVRPGSAGPTAIGPSSSSGTQFPQASAGMRVRSRFGWTVVFLSVVAGGMGML</sequence>
<feature type="compositionally biased region" description="Acidic residues" evidence="1">
    <location>
        <begin position="185"/>
        <end position="199"/>
    </location>
</feature>
<feature type="compositionally biased region" description="Basic and acidic residues" evidence="1">
    <location>
        <begin position="163"/>
        <end position="172"/>
    </location>
</feature>
<feature type="region of interest" description="Disordered" evidence="1">
    <location>
        <begin position="449"/>
        <end position="472"/>
    </location>
</feature>
<feature type="compositionally biased region" description="Polar residues" evidence="1">
    <location>
        <begin position="308"/>
        <end position="322"/>
    </location>
</feature>
<evidence type="ECO:0000256" key="1">
    <source>
        <dbReference type="SAM" id="MobiDB-lite"/>
    </source>
</evidence>
<feature type="compositionally biased region" description="Polar residues" evidence="1">
    <location>
        <begin position="335"/>
        <end position="360"/>
    </location>
</feature>
<dbReference type="InParanoid" id="A0A2K1R2S9"/>